<evidence type="ECO:0000256" key="2">
    <source>
        <dbReference type="ARBA" id="ARBA00023125"/>
    </source>
</evidence>
<dbReference type="GO" id="GO:0000160">
    <property type="term" value="P:phosphorelay signal transduction system"/>
    <property type="evidence" value="ECO:0007669"/>
    <property type="project" value="InterPro"/>
</dbReference>
<keyword evidence="2" id="KW-0238">DNA-binding</keyword>
<feature type="domain" description="Response regulatory" evidence="6">
    <location>
        <begin position="10"/>
        <end position="129"/>
    </location>
</feature>
<dbReference type="InterPro" id="IPR000792">
    <property type="entry name" value="Tscrpt_reg_LuxR_C"/>
</dbReference>
<dbReference type="SUPFAM" id="SSF52172">
    <property type="entry name" value="CheY-like"/>
    <property type="match status" value="1"/>
</dbReference>
<evidence type="ECO:0000259" key="6">
    <source>
        <dbReference type="PROSITE" id="PS50110"/>
    </source>
</evidence>
<dbReference type="PROSITE" id="PS50110">
    <property type="entry name" value="RESPONSE_REGULATORY"/>
    <property type="match status" value="1"/>
</dbReference>
<evidence type="ECO:0000256" key="1">
    <source>
        <dbReference type="ARBA" id="ARBA00023015"/>
    </source>
</evidence>
<dbReference type="CDD" id="cd06170">
    <property type="entry name" value="LuxR_C_like"/>
    <property type="match status" value="1"/>
</dbReference>
<evidence type="ECO:0000313" key="8">
    <source>
        <dbReference type="Proteomes" id="UP000215433"/>
    </source>
</evidence>
<dbReference type="InterPro" id="IPR001789">
    <property type="entry name" value="Sig_transdc_resp-reg_receiver"/>
</dbReference>
<evidence type="ECO:0000256" key="3">
    <source>
        <dbReference type="ARBA" id="ARBA00023163"/>
    </source>
</evidence>
<keyword evidence="1" id="KW-0805">Transcription regulation</keyword>
<dbReference type="InterPro" id="IPR036388">
    <property type="entry name" value="WH-like_DNA-bd_sf"/>
</dbReference>
<dbReference type="Gene3D" id="1.10.10.10">
    <property type="entry name" value="Winged helix-like DNA-binding domain superfamily/Winged helix DNA-binding domain"/>
    <property type="match status" value="1"/>
</dbReference>
<keyword evidence="4" id="KW-0597">Phosphoprotein</keyword>
<dbReference type="RefSeq" id="WP_093960843.1">
    <property type="nucleotide sequence ID" value="NZ_NEWD01000023.1"/>
</dbReference>
<dbReference type="PRINTS" id="PR00038">
    <property type="entry name" value="HTHLUXR"/>
</dbReference>
<keyword evidence="8" id="KW-1185">Reference proteome</keyword>
<dbReference type="InterPro" id="IPR016032">
    <property type="entry name" value="Sig_transdc_resp-reg_C-effctor"/>
</dbReference>
<dbReference type="CDD" id="cd00156">
    <property type="entry name" value="REC"/>
    <property type="match status" value="1"/>
</dbReference>
<proteinExistence type="predicted"/>
<dbReference type="PROSITE" id="PS00622">
    <property type="entry name" value="HTH_LUXR_1"/>
    <property type="match status" value="1"/>
</dbReference>
<dbReference type="PANTHER" id="PTHR43214:SF24">
    <property type="entry name" value="TRANSCRIPTIONAL REGULATORY PROTEIN NARL-RELATED"/>
    <property type="match status" value="1"/>
</dbReference>
<dbReference type="EMBL" id="NEWD01000023">
    <property type="protein sequence ID" value="OXN00070.1"/>
    <property type="molecule type" value="Genomic_DNA"/>
</dbReference>
<reference evidence="7 8" key="1">
    <citation type="submission" date="2017-05" db="EMBL/GenBank/DDBJ databases">
        <title>Bifidobacterium vansinderenii sp. nov.</title>
        <authorList>
            <person name="Lugli G.A."/>
            <person name="Duranti S."/>
            <person name="Mangifesta M."/>
        </authorList>
    </citation>
    <scope>NUCLEOTIDE SEQUENCE [LARGE SCALE GENOMIC DNA]</scope>
    <source>
        <strain evidence="7 8">Tam10B</strain>
    </source>
</reference>
<dbReference type="PANTHER" id="PTHR43214">
    <property type="entry name" value="TWO-COMPONENT RESPONSE REGULATOR"/>
    <property type="match status" value="1"/>
</dbReference>
<dbReference type="SMART" id="SM00448">
    <property type="entry name" value="REC"/>
    <property type="match status" value="1"/>
</dbReference>
<comment type="caution">
    <text evidence="7">The sequence shown here is derived from an EMBL/GenBank/DDBJ whole genome shotgun (WGS) entry which is preliminary data.</text>
</comment>
<feature type="domain" description="HTH luxR-type" evidence="5">
    <location>
        <begin position="158"/>
        <end position="223"/>
    </location>
</feature>
<dbReference type="GO" id="GO:0006355">
    <property type="term" value="P:regulation of DNA-templated transcription"/>
    <property type="evidence" value="ECO:0007669"/>
    <property type="project" value="InterPro"/>
</dbReference>
<evidence type="ECO:0000313" key="7">
    <source>
        <dbReference type="EMBL" id="OXN00070.1"/>
    </source>
</evidence>
<dbReference type="Proteomes" id="UP000215433">
    <property type="component" value="Unassembled WGS sequence"/>
</dbReference>
<keyword evidence="3" id="KW-0804">Transcription</keyword>
<accession>A0A229VXE6</accession>
<dbReference type="GO" id="GO:0003677">
    <property type="term" value="F:DNA binding"/>
    <property type="evidence" value="ECO:0007669"/>
    <property type="project" value="UniProtKB-KW"/>
</dbReference>
<dbReference type="PROSITE" id="PS50043">
    <property type="entry name" value="HTH_LUXR_2"/>
    <property type="match status" value="1"/>
</dbReference>
<dbReference type="InterPro" id="IPR039420">
    <property type="entry name" value="WalR-like"/>
</dbReference>
<dbReference type="Pfam" id="PF00196">
    <property type="entry name" value="GerE"/>
    <property type="match status" value="1"/>
</dbReference>
<organism evidence="7 8">
    <name type="scientific">Bifidobacterium vansinderenii</name>
    <dbReference type="NCBI Taxonomy" id="1984871"/>
    <lineage>
        <taxon>Bacteria</taxon>
        <taxon>Bacillati</taxon>
        <taxon>Actinomycetota</taxon>
        <taxon>Actinomycetes</taxon>
        <taxon>Bifidobacteriales</taxon>
        <taxon>Bifidobacteriaceae</taxon>
        <taxon>Bifidobacterium</taxon>
    </lineage>
</organism>
<evidence type="ECO:0000259" key="5">
    <source>
        <dbReference type="PROSITE" id="PS50043"/>
    </source>
</evidence>
<name>A0A229VXE6_9BIFI</name>
<dbReference type="Pfam" id="PF00072">
    <property type="entry name" value="Response_reg"/>
    <property type="match status" value="1"/>
</dbReference>
<gene>
    <name evidence="7" type="ORF">Tam10B_1705</name>
</gene>
<sequence>MQSRTEKRPSIAVVDNDPYTLEMLSTVIRERFSAFDLAWTTTRGSTAVSRCLDKDSRPSLLLVDMSLGDRSGVQVCHDIRKSAAQPALLAITSFTLERYAAEAAKAGAQGIVHKESISDLATSIAGILHDNVMTLSLHNGTVVVFETAPKAHVRLRSEKSNKPKLTAVETEVIKRCMKGESYIEIGRTMHVTPSTVRSYIHRLNKKLGARTLSQAIAIWIRQQEDFIGIFD</sequence>
<dbReference type="OrthoDB" id="3240412at2"/>
<dbReference type="AlphaFoldDB" id="A0A229VXE6"/>
<dbReference type="SMART" id="SM00421">
    <property type="entry name" value="HTH_LUXR"/>
    <property type="match status" value="1"/>
</dbReference>
<feature type="modified residue" description="4-aspartylphosphate" evidence="4">
    <location>
        <position position="64"/>
    </location>
</feature>
<dbReference type="Gene3D" id="3.40.50.2300">
    <property type="match status" value="1"/>
</dbReference>
<dbReference type="InterPro" id="IPR011006">
    <property type="entry name" value="CheY-like_superfamily"/>
</dbReference>
<evidence type="ECO:0000256" key="4">
    <source>
        <dbReference type="PROSITE-ProRule" id="PRU00169"/>
    </source>
</evidence>
<dbReference type="SUPFAM" id="SSF46894">
    <property type="entry name" value="C-terminal effector domain of the bipartite response regulators"/>
    <property type="match status" value="1"/>
</dbReference>
<protein>
    <submittedName>
        <fullName evidence="7">LuxR family transcriptional regulator</fullName>
    </submittedName>
</protein>